<dbReference type="AlphaFoldDB" id="A0A495ID86"/>
<dbReference type="RefSeq" id="WP_121367887.1">
    <property type="nucleotide sequence ID" value="NZ_RBKS01000001.1"/>
</dbReference>
<dbReference type="InterPro" id="IPR037143">
    <property type="entry name" value="4-PPantetheinyl_Trfase_dom_sf"/>
</dbReference>
<dbReference type="SUPFAM" id="SSF56214">
    <property type="entry name" value="4'-phosphopantetheinyl transferase"/>
    <property type="match status" value="2"/>
</dbReference>
<evidence type="ECO:0000313" key="3">
    <source>
        <dbReference type="EMBL" id="RKR72966.1"/>
    </source>
</evidence>
<dbReference type="Pfam" id="PF01648">
    <property type="entry name" value="ACPS"/>
    <property type="match status" value="1"/>
</dbReference>
<evidence type="ECO:0000256" key="1">
    <source>
        <dbReference type="ARBA" id="ARBA00022679"/>
    </source>
</evidence>
<dbReference type="InterPro" id="IPR008278">
    <property type="entry name" value="4-PPantetheinyl_Trfase_dom"/>
</dbReference>
<sequence length="235" mass="23990">MGLADITVHVVDLDALAPDSVGTDTYAAASAAASTLDAAERERAGRLRSPVDRRRYIEAHRVLRRLLGDAVGVAPGDVRILRAACLACGGPHGKPQADGVEFSLSRSGAFAAIALGPVPCGVDIEERGAQEPAALAPLRDGVLAPGESGDDLLATWVRKEALLKATGEGLTRPMAEVSVAEAVRAGILRDLDLPVALAGRLVGAVAVTAPASWFTGAPPATGKVRALSSRPEGAS</sequence>
<dbReference type="GO" id="GO:0008897">
    <property type="term" value="F:holo-[acyl-carrier-protein] synthase activity"/>
    <property type="evidence" value="ECO:0007669"/>
    <property type="project" value="InterPro"/>
</dbReference>
<dbReference type="Proteomes" id="UP000280008">
    <property type="component" value="Unassembled WGS sequence"/>
</dbReference>
<dbReference type="EMBL" id="RBKS01000001">
    <property type="protein sequence ID" value="RKR72966.1"/>
    <property type="molecule type" value="Genomic_DNA"/>
</dbReference>
<gene>
    <name evidence="3" type="ORF">C8E83_0048</name>
</gene>
<accession>A0A495ID86</accession>
<proteinExistence type="predicted"/>
<protein>
    <submittedName>
        <fullName evidence="3">4'-phosphopantetheinyl transferase</fullName>
    </submittedName>
</protein>
<dbReference type="Gene3D" id="3.90.470.20">
    <property type="entry name" value="4'-phosphopantetheinyl transferase domain"/>
    <property type="match status" value="2"/>
</dbReference>
<feature type="domain" description="4'-phosphopantetheinyl transferase" evidence="2">
    <location>
        <begin position="120"/>
        <end position="182"/>
    </location>
</feature>
<name>A0A495ID86_9MICO</name>
<evidence type="ECO:0000259" key="2">
    <source>
        <dbReference type="Pfam" id="PF01648"/>
    </source>
</evidence>
<keyword evidence="1 3" id="KW-0808">Transferase</keyword>
<dbReference type="GO" id="GO:0000287">
    <property type="term" value="F:magnesium ion binding"/>
    <property type="evidence" value="ECO:0007669"/>
    <property type="project" value="InterPro"/>
</dbReference>
<evidence type="ECO:0000313" key="4">
    <source>
        <dbReference type="Proteomes" id="UP000280008"/>
    </source>
</evidence>
<keyword evidence="4" id="KW-1185">Reference proteome</keyword>
<comment type="caution">
    <text evidence="3">The sequence shown here is derived from an EMBL/GenBank/DDBJ whole genome shotgun (WGS) entry which is preliminary data.</text>
</comment>
<organism evidence="3 4">
    <name type="scientific">Frondihabitans australicus</name>
    <dbReference type="NCBI Taxonomy" id="386892"/>
    <lineage>
        <taxon>Bacteria</taxon>
        <taxon>Bacillati</taxon>
        <taxon>Actinomycetota</taxon>
        <taxon>Actinomycetes</taxon>
        <taxon>Micrococcales</taxon>
        <taxon>Microbacteriaceae</taxon>
        <taxon>Frondihabitans</taxon>
    </lineage>
</organism>
<reference evidence="3 4" key="1">
    <citation type="submission" date="2018-10" db="EMBL/GenBank/DDBJ databases">
        <title>Sequencing the genomes of 1000 actinobacteria strains.</title>
        <authorList>
            <person name="Klenk H.-P."/>
        </authorList>
    </citation>
    <scope>NUCLEOTIDE SEQUENCE [LARGE SCALE GENOMIC DNA]</scope>
    <source>
        <strain evidence="3 4">DSM 17894</strain>
    </source>
</reference>
<dbReference type="OrthoDB" id="190168at2"/>